<reference evidence="2" key="1">
    <citation type="journal article" date="2019" name="Int. J. Syst. Evol. Microbiol.">
        <title>The Global Catalogue of Microorganisms (GCM) 10K type strain sequencing project: providing services to taxonomists for standard genome sequencing and annotation.</title>
        <authorList>
            <consortium name="The Broad Institute Genomics Platform"/>
            <consortium name="The Broad Institute Genome Sequencing Center for Infectious Disease"/>
            <person name="Wu L."/>
            <person name="Ma J."/>
        </authorList>
    </citation>
    <scope>NUCLEOTIDE SEQUENCE [LARGE SCALE GENOMIC DNA]</scope>
    <source>
        <strain evidence="2">JCM 9092</strain>
    </source>
</reference>
<organism evidence="1 2">
    <name type="scientific">Streptomyces rectiviolaceus</name>
    <dbReference type="NCBI Taxonomy" id="332591"/>
    <lineage>
        <taxon>Bacteria</taxon>
        <taxon>Bacillati</taxon>
        <taxon>Actinomycetota</taxon>
        <taxon>Actinomycetes</taxon>
        <taxon>Kitasatosporales</taxon>
        <taxon>Streptomycetaceae</taxon>
        <taxon>Streptomyces</taxon>
    </lineage>
</organism>
<evidence type="ECO:0008006" key="3">
    <source>
        <dbReference type="Google" id="ProtNLM"/>
    </source>
</evidence>
<dbReference type="RefSeq" id="WP_344518837.1">
    <property type="nucleotide sequence ID" value="NZ_BAAAUG010000016.1"/>
</dbReference>
<accession>A0ABP6M976</accession>
<dbReference type="EMBL" id="BAAAUG010000016">
    <property type="protein sequence ID" value="GAA3085894.1"/>
    <property type="molecule type" value="Genomic_DNA"/>
</dbReference>
<dbReference type="Proteomes" id="UP001501637">
    <property type="component" value="Unassembled WGS sequence"/>
</dbReference>
<name>A0ABP6M976_9ACTN</name>
<gene>
    <name evidence="1" type="ORF">GCM10010449_06930</name>
</gene>
<evidence type="ECO:0000313" key="1">
    <source>
        <dbReference type="EMBL" id="GAA3085894.1"/>
    </source>
</evidence>
<keyword evidence="2" id="KW-1185">Reference proteome</keyword>
<proteinExistence type="predicted"/>
<sequence length="75" mass="8631">MASKPKRAAIGEMWINCQVCRGDLFRDREVKLNSSGMEFMNLAWANESATGLICWQCGYVHLFVNSELRLYRADK</sequence>
<evidence type="ECO:0000313" key="2">
    <source>
        <dbReference type="Proteomes" id="UP001501637"/>
    </source>
</evidence>
<comment type="caution">
    <text evidence="1">The sequence shown here is derived from an EMBL/GenBank/DDBJ whole genome shotgun (WGS) entry which is preliminary data.</text>
</comment>
<protein>
    <recommendedName>
        <fullName evidence="3">DNA-binding protein</fullName>
    </recommendedName>
</protein>